<name>A0AAD6U8D8_9AGAR</name>
<dbReference type="Pfam" id="PF01693">
    <property type="entry name" value="Cauli_VI"/>
    <property type="match status" value="1"/>
</dbReference>
<proteinExistence type="predicted"/>
<reference evidence="2" key="1">
    <citation type="submission" date="2023-03" db="EMBL/GenBank/DDBJ databases">
        <title>Massive genome expansion in bonnet fungi (Mycena s.s.) driven by repeated elements and novel gene families across ecological guilds.</title>
        <authorList>
            <consortium name="Lawrence Berkeley National Laboratory"/>
            <person name="Harder C.B."/>
            <person name="Miyauchi S."/>
            <person name="Viragh M."/>
            <person name="Kuo A."/>
            <person name="Thoen E."/>
            <person name="Andreopoulos B."/>
            <person name="Lu D."/>
            <person name="Skrede I."/>
            <person name="Drula E."/>
            <person name="Henrissat B."/>
            <person name="Morin E."/>
            <person name="Kohler A."/>
            <person name="Barry K."/>
            <person name="LaButti K."/>
            <person name="Morin E."/>
            <person name="Salamov A."/>
            <person name="Lipzen A."/>
            <person name="Mereny Z."/>
            <person name="Hegedus B."/>
            <person name="Baldrian P."/>
            <person name="Stursova M."/>
            <person name="Weitz H."/>
            <person name="Taylor A."/>
            <person name="Grigoriev I.V."/>
            <person name="Nagy L.G."/>
            <person name="Martin F."/>
            <person name="Kauserud H."/>
        </authorList>
    </citation>
    <scope>NUCLEOTIDE SEQUENCE</scope>
    <source>
        <strain evidence="2">CBHHK173m</strain>
    </source>
</reference>
<gene>
    <name evidence="2" type="ORF">B0H15DRAFT_947485</name>
</gene>
<accession>A0AAD6U8D8</accession>
<dbReference type="InterPro" id="IPR011320">
    <property type="entry name" value="RNase_H1_N"/>
</dbReference>
<dbReference type="EMBL" id="JARJCN010000016">
    <property type="protein sequence ID" value="KAJ7093349.1"/>
    <property type="molecule type" value="Genomic_DNA"/>
</dbReference>
<dbReference type="InterPro" id="IPR009027">
    <property type="entry name" value="Ribosomal_bL9/RNase_H1_N"/>
</dbReference>
<evidence type="ECO:0000313" key="3">
    <source>
        <dbReference type="Proteomes" id="UP001222325"/>
    </source>
</evidence>
<dbReference type="Gene3D" id="3.40.970.10">
    <property type="entry name" value="Ribonuclease H1, N-terminal domain"/>
    <property type="match status" value="1"/>
</dbReference>
<feature type="domain" description="Ribonuclease H1 N-terminal" evidence="1">
    <location>
        <begin position="50"/>
        <end position="90"/>
    </location>
</feature>
<keyword evidence="3" id="KW-1185">Reference proteome</keyword>
<comment type="caution">
    <text evidence="2">The sequence shown here is derived from an EMBL/GenBank/DDBJ whole genome shotgun (WGS) entry which is preliminary data.</text>
</comment>
<sequence>MPPSSIDDLVVSTGALSLEFYCCELCCKPRFFVLPGDPPLQVLSSSAKRKFYVVSRGASGSEGIYSHWSIAGPQVTGVSTAIHKSCRTVDEGLEIWAAHCHKFHSHGDTLNIPNTVGVQQVSIAPPAYSPLTPAPPPLPASPVQAPRRFYRIPGSPRVLVDRQGKCRASLADVEDDGNDSSTTAFSPSKLYRVFGSRRVQTNRGEAIAELVATHAGGLLVGSLEDVENEDT</sequence>
<dbReference type="SUPFAM" id="SSF55658">
    <property type="entry name" value="L9 N-domain-like"/>
    <property type="match status" value="1"/>
</dbReference>
<evidence type="ECO:0000259" key="1">
    <source>
        <dbReference type="Pfam" id="PF01693"/>
    </source>
</evidence>
<evidence type="ECO:0000313" key="2">
    <source>
        <dbReference type="EMBL" id="KAJ7093349.1"/>
    </source>
</evidence>
<dbReference type="InterPro" id="IPR037056">
    <property type="entry name" value="RNase_H1_N_sf"/>
</dbReference>
<dbReference type="AlphaFoldDB" id="A0AAD6U8D8"/>
<dbReference type="Proteomes" id="UP001222325">
    <property type="component" value="Unassembled WGS sequence"/>
</dbReference>
<protein>
    <recommendedName>
        <fullName evidence="1">Ribonuclease H1 N-terminal domain-containing protein</fullName>
    </recommendedName>
</protein>
<organism evidence="2 3">
    <name type="scientific">Mycena belliarum</name>
    <dbReference type="NCBI Taxonomy" id="1033014"/>
    <lineage>
        <taxon>Eukaryota</taxon>
        <taxon>Fungi</taxon>
        <taxon>Dikarya</taxon>
        <taxon>Basidiomycota</taxon>
        <taxon>Agaricomycotina</taxon>
        <taxon>Agaricomycetes</taxon>
        <taxon>Agaricomycetidae</taxon>
        <taxon>Agaricales</taxon>
        <taxon>Marasmiineae</taxon>
        <taxon>Mycenaceae</taxon>
        <taxon>Mycena</taxon>
    </lineage>
</organism>